<name>X0W1F0_9ZZZZ</name>
<dbReference type="GO" id="GO:0016020">
    <property type="term" value="C:membrane"/>
    <property type="evidence" value="ECO:0007669"/>
    <property type="project" value="UniProtKB-SubCell"/>
</dbReference>
<dbReference type="InterPro" id="IPR036259">
    <property type="entry name" value="MFS_trans_sf"/>
</dbReference>
<keyword evidence="4 5" id="KW-0472">Membrane</keyword>
<dbReference type="AlphaFoldDB" id="X0W1F0"/>
<accession>X0W1F0</accession>
<dbReference type="Gene3D" id="1.20.120.1630">
    <property type="match status" value="1"/>
</dbReference>
<keyword evidence="3 5" id="KW-1133">Transmembrane helix</keyword>
<gene>
    <name evidence="6" type="ORF">S01H1_34801</name>
</gene>
<comment type="caution">
    <text evidence="6">The sequence shown here is derived from an EMBL/GenBank/DDBJ whole genome shotgun (WGS) entry which is preliminary data.</text>
</comment>
<dbReference type="EMBL" id="BARS01021694">
    <property type="protein sequence ID" value="GAG06546.1"/>
    <property type="molecule type" value="Genomic_DNA"/>
</dbReference>
<protein>
    <recommendedName>
        <fullName evidence="7">Steroid 5-alpha reductase C-terminal domain-containing protein</fullName>
    </recommendedName>
</protein>
<dbReference type="SUPFAM" id="SSF103473">
    <property type="entry name" value="MFS general substrate transporter"/>
    <property type="match status" value="1"/>
</dbReference>
<reference evidence="6" key="1">
    <citation type="journal article" date="2014" name="Front. Microbiol.">
        <title>High frequency of phylogenetically diverse reductive dehalogenase-homologous genes in deep subseafloor sedimentary metagenomes.</title>
        <authorList>
            <person name="Kawai M."/>
            <person name="Futagami T."/>
            <person name="Toyoda A."/>
            <person name="Takaki Y."/>
            <person name="Nishi S."/>
            <person name="Hori S."/>
            <person name="Arai W."/>
            <person name="Tsubouchi T."/>
            <person name="Morono Y."/>
            <person name="Uchiyama I."/>
            <person name="Ito T."/>
            <person name="Fujiyama A."/>
            <person name="Inagaki F."/>
            <person name="Takami H."/>
        </authorList>
    </citation>
    <scope>NUCLEOTIDE SEQUENCE</scope>
    <source>
        <strain evidence="6">Expedition CK06-06</strain>
    </source>
</reference>
<feature type="transmembrane region" description="Helical" evidence="5">
    <location>
        <begin position="94"/>
        <end position="122"/>
    </location>
</feature>
<dbReference type="PANTHER" id="PTHR43847">
    <property type="entry name" value="BLL3993 PROTEIN"/>
    <property type="match status" value="1"/>
</dbReference>
<evidence type="ECO:0000313" key="6">
    <source>
        <dbReference type="EMBL" id="GAG06546.1"/>
    </source>
</evidence>
<evidence type="ECO:0000256" key="1">
    <source>
        <dbReference type="ARBA" id="ARBA00004141"/>
    </source>
</evidence>
<comment type="subcellular location">
    <subcellularLocation>
        <location evidence="1">Membrane</location>
        <topology evidence="1">Multi-pass membrane protein</topology>
    </subcellularLocation>
</comment>
<dbReference type="Pfam" id="PF04140">
    <property type="entry name" value="ICMT"/>
    <property type="match status" value="1"/>
</dbReference>
<feature type="non-terminal residue" evidence="6">
    <location>
        <position position="1"/>
    </location>
</feature>
<evidence type="ECO:0000256" key="3">
    <source>
        <dbReference type="ARBA" id="ARBA00022989"/>
    </source>
</evidence>
<evidence type="ECO:0008006" key="7">
    <source>
        <dbReference type="Google" id="ProtNLM"/>
    </source>
</evidence>
<dbReference type="InterPro" id="IPR007269">
    <property type="entry name" value="ICMT_MeTrfase"/>
</dbReference>
<sequence length="154" mass="17352">WDEVLMRAGNLTGLLLVPAVAGLDVGRYRWSSLGINYAIFGLVLMAASSVLINWAMIENPHFEPTVRIQEDRGHRVVSSGPYGFVRHPGYLSGILWMSAIPLILGSLYAFVPVVLYSALMILRTHLEDRTLHEELAGYPEYAERVRYRLLPGIW</sequence>
<organism evidence="6">
    <name type="scientific">marine sediment metagenome</name>
    <dbReference type="NCBI Taxonomy" id="412755"/>
    <lineage>
        <taxon>unclassified sequences</taxon>
        <taxon>metagenomes</taxon>
        <taxon>ecological metagenomes</taxon>
    </lineage>
</organism>
<evidence type="ECO:0000256" key="2">
    <source>
        <dbReference type="ARBA" id="ARBA00022692"/>
    </source>
</evidence>
<keyword evidence="2 5" id="KW-0812">Transmembrane</keyword>
<feature type="transmembrane region" description="Helical" evidence="5">
    <location>
        <begin position="6"/>
        <end position="25"/>
    </location>
</feature>
<evidence type="ECO:0000256" key="4">
    <source>
        <dbReference type="ARBA" id="ARBA00023136"/>
    </source>
</evidence>
<dbReference type="GO" id="GO:0004671">
    <property type="term" value="F:protein C-terminal S-isoprenylcysteine carboxyl O-methyltransferase activity"/>
    <property type="evidence" value="ECO:0007669"/>
    <property type="project" value="InterPro"/>
</dbReference>
<evidence type="ECO:0000256" key="5">
    <source>
        <dbReference type="SAM" id="Phobius"/>
    </source>
</evidence>
<feature type="transmembrane region" description="Helical" evidence="5">
    <location>
        <begin position="37"/>
        <end position="57"/>
    </location>
</feature>
<dbReference type="PANTHER" id="PTHR43847:SF1">
    <property type="entry name" value="BLL3993 PROTEIN"/>
    <property type="match status" value="1"/>
</dbReference>
<proteinExistence type="predicted"/>
<dbReference type="InterPro" id="IPR052527">
    <property type="entry name" value="Metal_cation-efflux_comp"/>
</dbReference>